<accession>A0A0F9D8V3</accession>
<sequence>AYYHDDYGIVEEYIIQEAKEYIKLYSWLKKRMPDLLLEYQTKLLKEPKVKE</sequence>
<name>A0A0F9D8V3_9ZZZZ</name>
<proteinExistence type="predicted"/>
<organism evidence="1">
    <name type="scientific">marine sediment metagenome</name>
    <dbReference type="NCBI Taxonomy" id="412755"/>
    <lineage>
        <taxon>unclassified sequences</taxon>
        <taxon>metagenomes</taxon>
        <taxon>ecological metagenomes</taxon>
    </lineage>
</organism>
<dbReference type="EMBL" id="LAZR01029955">
    <property type="protein sequence ID" value="KKL58054.1"/>
    <property type="molecule type" value="Genomic_DNA"/>
</dbReference>
<protein>
    <submittedName>
        <fullName evidence="1">Uncharacterized protein</fullName>
    </submittedName>
</protein>
<comment type="caution">
    <text evidence="1">The sequence shown here is derived from an EMBL/GenBank/DDBJ whole genome shotgun (WGS) entry which is preliminary data.</text>
</comment>
<evidence type="ECO:0000313" key="1">
    <source>
        <dbReference type="EMBL" id="KKL58054.1"/>
    </source>
</evidence>
<reference evidence="1" key="1">
    <citation type="journal article" date="2015" name="Nature">
        <title>Complex archaea that bridge the gap between prokaryotes and eukaryotes.</title>
        <authorList>
            <person name="Spang A."/>
            <person name="Saw J.H."/>
            <person name="Jorgensen S.L."/>
            <person name="Zaremba-Niedzwiedzka K."/>
            <person name="Martijn J."/>
            <person name="Lind A.E."/>
            <person name="van Eijk R."/>
            <person name="Schleper C."/>
            <person name="Guy L."/>
            <person name="Ettema T.J."/>
        </authorList>
    </citation>
    <scope>NUCLEOTIDE SEQUENCE</scope>
</reference>
<dbReference type="AlphaFoldDB" id="A0A0F9D8V3"/>
<feature type="non-terminal residue" evidence="1">
    <location>
        <position position="1"/>
    </location>
</feature>
<gene>
    <name evidence="1" type="ORF">LCGC14_2229300</name>
</gene>